<gene>
    <name evidence="3" type="primary">LOC109475093</name>
</gene>
<dbReference type="Gene3D" id="3.10.100.10">
    <property type="entry name" value="Mannose-Binding Protein A, subunit A"/>
    <property type="match status" value="1"/>
</dbReference>
<keyword evidence="2" id="KW-1185">Reference proteome</keyword>
<evidence type="ECO:0000313" key="2">
    <source>
        <dbReference type="Proteomes" id="UP000515135"/>
    </source>
</evidence>
<dbReference type="SMART" id="SM00034">
    <property type="entry name" value="CLECT"/>
    <property type="match status" value="1"/>
</dbReference>
<proteinExistence type="predicted"/>
<name>A0A6P4Z3P6_BRABE</name>
<dbReference type="CDD" id="cd00037">
    <property type="entry name" value="CLECT"/>
    <property type="match status" value="1"/>
</dbReference>
<evidence type="ECO:0000313" key="3">
    <source>
        <dbReference type="RefSeq" id="XP_019631193.1"/>
    </source>
</evidence>
<dbReference type="Pfam" id="PF00059">
    <property type="entry name" value="Lectin_C"/>
    <property type="match status" value="1"/>
</dbReference>
<dbReference type="GeneID" id="109475093"/>
<feature type="non-terminal residue" evidence="3">
    <location>
        <position position="110"/>
    </location>
</feature>
<evidence type="ECO:0000259" key="1">
    <source>
        <dbReference type="PROSITE" id="PS50041"/>
    </source>
</evidence>
<dbReference type="InterPro" id="IPR050111">
    <property type="entry name" value="C-type_lectin/snaclec_domain"/>
</dbReference>
<dbReference type="InterPro" id="IPR016186">
    <property type="entry name" value="C-type_lectin-like/link_sf"/>
</dbReference>
<dbReference type="InterPro" id="IPR016187">
    <property type="entry name" value="CTDL_fold"/>
</dbReference>
<dbReference type="InterPro" id="IPR001304">
    <property type="entry name" value="C-type_lectin-like"/>
</dbReference>
<sequence length="110" mass="12702">MDWTELSRRARQCRYGWSEHNNHCYKLMNEKVSFSTANQRCKGMGANLASILEGQENNFIANASCDEVWIGLQHNMWTDGSAFPYKNWAKGQPNNHWIKGGEKCVVIYTK</sequence>
<dbReference type="RefSeq" id="XP_019631193.1">
    <property type="nucleotide sequence ID" value="XM_019775634.1"/>
</dbReference>
<dbReference type="PANTHER" id="PTHR22803">
    <property type="entry name" value="MANNOSE, PHOSPHOLIPASE, LECTIN RECEPTOR RELATED"/>
    <property type="match status" value="1"/>
</dbReference>
<reference evidence="3" key="1">
    <citation type="submission" date="2025-08" db="UniProtKB">
        <authorList>
            <consortium name="RefSeq"/>
        </authorList>
    </citation>
    <scope>IDENTIFICATION</scope>
    <source>
        <tissue evidence="3">Gonad</tissue>
    </source>
</reference>
<dbReference type="KEGG" id="bbel:109475093"/>
<feature type="domain" description="C-type lectin" evidence="1">
    <location>
        <begin position="20"/>
        <end position="110"/>
    </location>
</feature>
<dbReference type="AlphaFoldDB" id="A0A6P4Z3P6"/>
<dbReference type="PROSITE" id="PS50041">
    <property type="entry name" value="C_TYPE_LECTIN_2"/>
    <property type="match status" value="1"/>
</dbReference>
<protein>
    <submittedName>
        <fullName evidence="3">Snaclec coagulation factor IX/factor X-binding protein subunit A-like</fullName>
    </submittedName>
</protein>
<organism evidence="2 3">
    <name type="scientific">Branchiostoma belcheri</name>
    <name type="common">Amphioxus</name>
    <dbReference type="NCBI Taxonomy" id="7741"/>
    <lineage>
        <taxon>Eukaryota</taxon>
        <taxon>Metazoa</taxon>
        <taxon>Chordata</taxon>
        <taxon>Cephalochordata</taxon>
        <taxon>Leptocardii</taxon>
        <taxon>Amphioxiformes</taxon>
        <taxon>Branchiostomatidae</taxon>
        <taxon>Branchiostoma</taxon>
    </lineage>
</organism>
<dbReference type="OrthoDB" id="7357196at2759"/>
<dbReference type="SUPFAM" id="SSF56436">
    <property type="entry name" value="C-type lectin-like"/>
    <property type="match status" value="1"/>
</dbReference>
<accession>A0A6P4Z3P6</accession>
<dbReference type="Proteomes" id="UP000515135">
    <property type="component" value="Unplaced"/>
</dbReference>